<dbReference type="GO" id="GO:0141101">
    <property type="term" value="F:tRNA(Ser) (uridine(44)-2'-O-)-methyltransferase activity"/>
    <property type="evidence" value="ECO:0007669"/>
    <property type="project" value="UniProtKB-EC"/>
</dbReference>
<dbReference type="InterPro" id="IPR011671">
    <property type="entry name" value="tRNA_uracil_MeTrfase"/>
</dbReference>
<comment type="catalytic activity">
    <reaction evidence="11 12">
        <text>uridine(44) in tRNA(Ser) + S-adenosyl-L-methionine = 2'-O-methyluridine(44) in tRNA(Ser) + S-adenosyl-L-homocysteine + H(+)</text>
        <dbReference type="Rhea" id="RHEA:43100"/>
        <dbReference type="Rhea" id="RHEA-COMP:10339"/>
        <dbReference type="Rhea" id="RHEA-COMP:10340"/>
        <dbReference type="ChEBI" id="CHEBI:15378"/>
        <dbReference type="ChEBI" id="CHEBI:57856"/>
        <dbReference type="ChEBI" id="CHEBI:59789"/>
        <dbReference type="ChEBI" id="CHEBI:65315"/>
        <dbReference type="ChEBI" id="CHEBI:74478"/>
        <dbReference type="EC" id="2.1.1.211"/>
    </reaction>
</comment>
<evidence type="ECO:0000256" key="7">
    <source>
        <dbReference type="ARBA" id="ARBA00022603"/>
    </source>
</evidence>
<dbReference type="EC" id="2.1.1.211" evidence="4 12"/>
<evidence type="ECO:0000256" key="3">
    <source>
        <dbReference type="ARBA" id="ARBA00009056"/>
    </source>
</evidence>
<evidence type="ECO:0000256" key="4">
    <source>
        <dbReference type="ARBA" id="ARBA00012795"/>
    </source>
</evidence>
<sequence length="45" mass="4951">SFVDLGCGNGLLTFLLTSEGHEGMGIDVRKRKIWDVFQNKGANLL</sequence>
<evidence type="ECO:0000256" key="10">
    <source>
        <dbReference type="ARBA" id="ARBA00022694"/>
    </source>
</evidence>
<accession>A0A9N9JQN1</accession>
<keyword evidence="14" id="KW-1185">Reference proteome</keyword>
<comment type="similarity">
    <text evidence="3 12">Belongs to the TRM44 family.</text>
</comment>
<evidence type="ECO:0000256" key="11">
    <source>
        <dbReference type="ARBA" id="ARBA00047957"/>
    </source>
</evidence>
<comment type="function">
    <text evidence="12">Adenosyl-L-methionine (AdoMet)-dependent tRNA (uracil-O(2)-)-methyltransferase.</text>
</comment>
<protein>
    <recommendedName>
        <fullName evidence="5 12">tRNA (uracil-O(2)-)-methyltransferase</fullName>
        <ecNumber evidence="4 12">2.1.1.211</ecNumber>
    </recommendedName>
</protein>
<evidence type="ECO:0000256" key="8">
    <source>
        <dbReference type="ARBA" id="ARBA00022679"/>
    </source>
</evidence>
<evidence type="ECO:0000256" key="6">
    <source>
        <dbReference type="ARBA" id="ARBA00022490"/>
    </source>
</evidence>
<keyword evidence="9 12" id="KW-0949">S-adenosyl-L-methionine</keyword>
<evidence type="ECO:0000256" key="2">
    <source>
        <dbReference type="ARBA" id="ARBA00004496"/>
    </source>
</evidence>
<comment type="subcellular location">
    <subcellularLocation>
        <location evidence="2 12">Cytoplasm</location>
    </subcellularLocation>
</comment>
<dbReference type="GO" id="GO:0005737">
    <property type="term" value="C:cytoplasm"/>
    <property type="evidence" value="ECO:0007669"/>
    <property type="project" value="UniProtKB-SubCell"/>
</dbReference>
<dbReference type="Pfam" id="PF07757">
    <property type="entry name" value="AdoMet_MTase"/>
    <property type="match status" value="1"/>
</dbReference>
<name>A0A9N9JQN1_9GLOM</name>
<dbReference type="Gene3D" id="3.40.50.150">
    <property type="entry name" value="Vaccinia Virus protein VP39"/>
    <property type="match status" value="1"/>
</dbReference>
<dbReference type="PANTHER" id="PTHR21210">
    <property type="entry name" value="TRNA (URACIL-O(2)-)-METHYLTRANSFERASE-RELATED"/>
    <property type="match status" value="1"/>
</dbReference>
<dbReference type="SUPFAM" id="SSF53335">
    <property type="entry name" value="S-adenosyl-L-methionine-dependent methyltransferases"/>
    <property type="match status" value="1"/>
</dbReference>
<dbReference type="AlphaFoldDB" id="A0A9N9JQN1"/>
<evidence type="ECO:0000256" key="9">
    <source>
        <dbReference type="ARBA" id="ARBA00022691"/>
    </source>
</evidence>
<feature type="non-terminal residue" evidence="13">
    <location>
        <position position="45"/>
    </location>
</feature>
<dbReference type="Proteomes" id="UP000789396">
    <property type="component" value="Unassembled WGS sequence"/>
</dbReference>
<gene>
    <name evidence="13" type="ORF">RFULGI_LOCUS16613</name>
</gene>
<comment type="caution">
    <text evidence="13">The sequence shown here is derived from an EMBL/GenBank/DDBJ whole genome shotgun (WGS) entry which is preliminary data.</text>
</comment>
<evidence type="ECO:0000256" key="1">
    <source>
        <dbReference type="ARBA" id="ARBA00002778"/>
    </source>
</evidence>
<proteinExistence type="inferred from homology"/>
<comment type="function">
    <text evidence="1">Probable adenosyl-L-methionine (AdoMet)-dependent tRNA (uracil-O(2)-)-methyltransferase.</text>
</comment>
<dbReference type="InterPro" id="IPR029063">
    <property type="entry name" value="SAM-dependent_MTases_sf"/>
</dbReference>
<dbReference type="PANTHER" id="PTHR21210:SF0">
    <property type="entry name" value="TRNA (URACIL-O(2)-)-METHYLTRANSFERASE-RELATED"/>
    <property type="match status" value="1"/>
</dbReference>
<organism evidence="13 14">
    <name type="scientific">Racocetra fulgida</name>
    <dbReference type="NCBI Taxonomy" id="60492"/>
    <lineage>
        <taxon>Eukaryota</taxon>
        <taxon>Fungi</taxon>
        <taxon>Fungi incertae sedis</taxon>
        <taxon>Mucoromycota</taxon>
        <taxon>Glomeromycotina</taxon>
        <taxon>Glomeromycetes</taxon>
        <taxon>Diversisporales</taxon>
        <taxon>Gigasporaceae</taxon>
        <taxon>Racocetra</taxon>
    </lineage>
</organism>
<evidence type="ECO:0000313" key="13">
    <source>
        <dbReference type="EMBL" id="CAG8789669.1"/>
    </source>
</evidence>
<keyword evidence="10 12" id="KW-0819">tRNA processing</keyword>
<reference evidence="13" key="1">
    <citation type="submission" date="2021-06" db="EMBL/GenBank/DDBJ databases">
        <authorList>
            <person name="Kallberg Y."/>
            <person name="Tangrot J."/>
            <person name="Rosling A."/>
        </authorList>
    </citation>
    <scope>NUCLEOTIDE SEQUENCE</scope>
    <source>
        <strain evidence="13">IN212</strain>
    </source>
</reference>
<evidence type="ECO:0000313" key="14">
    <source>
        <dbReference type="Proteomes" id="UP000789396"/>
    </source>
</evidence>
<keyword evidence="8 12" id="KW-0808">Transferase</keyword>
<dbReference type="OrthoDB" id="10047021at2759"/>
<keyword evidence="7 12" id="KW-0489">Methyltransferase</keyword>
<keyword evidence="6 12" id="KW-0963">Cytoplasm</keyword>
<dbReference type="EMBL" id="CAJVPZ010059954">
    <property type="protein sequence ID" value="CAG8789669.1"/>
    <property type="molecule type" value="Genomic_DNA"/>
</dbReference>
<dbReference type="GO" id="GO:0030488">
    <property type="term" value="P:tRNA methylation"/>
    <property type="evidence" value="ECO:0007669"/>
    <property type="project" value="UniProtKB-UniRule"/>
</dbReference>
<feature type="non-terminal residue" evidence="13">
    <location>
        <position position="1"/>
    </location>
</feature>
<evidence type="ECO:0000256" key="5">
    <source>
        <dbReference type="ARBA" id="ARBA00017788"/>
    </source>
</evidence>
<evidence type="ECO:0000256" key="12">
    <source>
        <dbReference type="RuleBase" id="RU368004"/>
    </source>
</evidence>